<dbReference type="AlphaFoldDB" id="A0A0M8ZYW6"/>
<sequence length="669" mass="76752">METNASLQHRSNEHALQYQQQSHAISTYHESACVSKGVLLLGVSCPLNKRKKRSPIAAESFCTTQNITICRESELQFNWVTGVRVRIILNKNENTIPDNKLEYKVLRPVSRLADFPTGYRERNSSSVHATLITEQSHIPIDTSRGLKRKTLVARETGTRDLINEIYRNRTVRSFGLRVANIRYCYVDEALNPASAIPLMDIRLTGIAVTRTWMRSIRRRNRDKDTGLREWHLDAGTWEKRQRDRKDQGVVVILCERRLQPMHNSLLDKPLGDHKNEEWGALSLIEINSATSQINIIARKNKGNRKEKNALKENNYESLKEQQLYSQHDKTGMICITSNFKAFRGLQSLDALKENSVPTELFVIDSRRHANCYRTQTTKKAQRYRSPCVMVTKSKSGPTKALQKSRVYTFDTTVRLEGFKVLGRTMDLGRLFYTLVNTTTVWCCWFERHFTGEILESTALTRSTEQSMETRAASARRERILNSQGLSYAQILRGTLNTWHDSDECPFIRLRLTPRSLSTLAVVQRPCPDTEVLKSYDRTVHAQGPRPSVTFALGIKSTSPPGFETGSPIGKITDPRETRALEMSRVENAILLIRRGGREREQCTCKLLELPPITYIYGNFMQAGMIQKFLRRTNICIALSKWIKAQPLKGSLQKRKRFRLSFNRGEWLTP</sequence>
<keyword evidence="2" id="KW-1185">Reference proteome</keyword>
<organism evidence="1 2">
    <name type="scientific">Melipona quadrifasciata</name>
    <dbReference type="NCBI Taxonomy" id="166423"/>
    <lineage>
        <taxon>Eukaryota</taxon>
        <taxon>Metazoa</taxon>
        <taxon>Ecdysozoa</taxon>
        <taxon>Arthropoda</taxon>
        <taxon>Hexapoda</taxon>
        <taxon>Insecta</taxon>
        <taxon>Pterygota</taxon>
        <taxon>Neoptera</taxon>
        <taxon>Endopterygota</taxon>
        <taxon>Hymenoptera</taxon>
        <taxon>Apocrita</taxon>
        <taxon>Aculeata</taxon>
        <taxon>Apoidea</taxon>
        <taxon>Anthophila</taxon>
        <taxon>Apidae</taxon>
        <taxon>Melipona</taxon>
    </lineage>
</organism>
<dbReference type="EMBL" id="KQ435794">
    <property type="protein sequence ID" value="KOX73925.1"/>
    <property type="molecule type" value="Genomic_DNA"/>
</dbReference>
<dbReference type="Proteomes" id="UP000053105">
    <property type="component" value="Unassembled WGS sequence"/>
</dbReference>
<accession>A0A0M8ZYW6</accession>
<evidence type="ECO:0000313" key="1">
    <source>
        <dbReference type="EMBL" id="KOX73925.1"/>
    </source>
</evidence>
<protein>
    <submittedName>
        <fullName evidence="1">Uncharacterized protein</fullName>
    </submittedName>
</protein>
<reference evidence="1 2" key="1">
    <citation type="submission" date="2015-07" db="EMBL/GenBank/DDBJ databases">
        <title>The genome of Melipona quadrifasciata.</title>
        <authorList>
            <person name="Pan H."/>
            <person name="Kapheim K."/>
        </authorList>
    </citation>
    <scope>NUCLEOTIDE SEQUENCE [LARGE SCALE GENOMIC DNA]</scope>
    <source>
        <strain evidence="1">0111107301</strain>
        <tissue evidence="1">Whole body</tissue>
    </source>
</reference>
<proteinExistence type="predicted"/>
<evidence type="ECO:0000313" key="2">
    <source>
        <dbReference type="Proteomes" id="UP000053105"/>
    </source>
</evidence>
<name>A0A0M8ZYW6_9HYME</name>
<gene>
    <name evidence="1" type="ORF">WN51_14003</name>
</gene>